<dbReference type="EMBL" id="VUMI01000002">
    <property type="protein sequence ID" value="MSS87036.1"/>
    <property type="molecule type" value="Genomic_DNA"/>
</dbReference>
<dbReference type="SUPFAM" id="SSF55874">
    <property type="entry name" value="ATPase domain of HSP90 chaperone/DNA topoisomerase II/histidine kinase"/>
    <property type="match status" value="1"/>
</dbReference>
<organism evidence="1 2">
    <name type="scientific">Eisenbergiella porci</name>
    <dbReference type="NCBI Taxonomy" id="2652274"/>
    <lineage>
        <taxon>Bacteria</taxon>
        <taxon>Bacillati</taxon>
        <taxon>Bacillota</taxon>
        <taxon>Clostridia</taxon>
        <taxon>Lachnospirales</taxon>
        <taxon>Lachnospiraceae</taxon>
        <taxon>Eisenbergiella</taxon>
    </lineage>
</organism>
<sequence>MEEECINNLSVIGRSWKNRSLYQKAAVEMPAWLKPTGGFGIGLQSAFMLTDQVKIMTRSVQEIKSHKLILDSPARKGTVTRSEEGDVPVGTEITFEVLLDKMSGLIKEAAELKLDRHTELNLTFDKDCEDGFRKENITDYMIRFLKYYVARAFPDTLFPIQLYEGDGKVYTHKSLFADEKRGGFGPCKLKK</sequence>
<dbReference type="AlphaFoldDB" id="A0A6N7VVG5"/>
<protein>
    <submittedName>
        <fullName evidence="1">Uncharacterized protein</fullName>
    </submittedName>
</protein>
<gene>
    <name evidence="1" type="ORF">FYJ45_01310</name>
</gene>
<keyword evidence="2" id="KW-1185">Reference proteome</keyword>
<evidence type="ECO:0000313" key="1">
    <source>
        <dbReference type="EMBL" id="MSS87036.1"/>
    </source>
</evidence>
<dbReference type="RefSeq" id="WP_154463111.1">
    <property type="nucleotide sequence ID" value="NZ_JAXDZL010000123.1"/>
</dbReference>
<dbReference type="Gene3D" id="3.30.565.10">
    <property type="entry name" value="Histidine kinase-like ATPase, C-terminal domain"/>
    <property type="match status" value="1"/>
</dbReference>
<dbReference type="GeneID" id="86051722"/>
<accession>A0A6N7VVG5</accession>
<reference evidence="1 2" key="1">
    <citation type="submission" date="2019-08" db="EMBL/GenBank/DDBJ databases">
        <title>In-depth cultivation of the pig gut microbiome towards novel bacterial diversity and tailored functional studies.</title>
        <authorList>
            <person name="Wylensek D."/>
            <person name="Hitch T.C.A."/>
            <person name="Clavel T."/>
        </authorList>
    </citation>
    <scope>NUCLEOTIDE SEQUENCE [LARGE SCALE GENOMIC DNA]</scope>
    <source>
        <strain evidence="1 2">WCA-389-WT-23B</strain>
    </source>
</reference>
<evidence type="ECO:0000313" key="2">
    <source>
        <dbReference type="Proteomes" id="UP000436047"/>
    </source>
</evidence>
<comment type="caution">
    <text evidence="1">The sequence shown here is derived from an EMBL/GenBank/DDBJ whole genome shotgun (WGS) entry which is preliminary data.</text>
</comment>
<dbReference type="InterPro" id="IPR036890">
    <property type="entry name" value="HATPase_C_sf"/>
</dbReference>
<name>A0A6N7VVG5_9FIRM</name>
<dbReference type="Proteomes" id="UP000436047">
    <property type="component" value="Unassembled WGS sequence"/>
</dbReference>
<proteinExistence type="predicted"/>